<comment type="cofactor">
    <cofactor evidence="1">
        <name>Zn(2+)</name>
        <dbReference type="ChEBI" id="CHEBI:29105"/>
    </cofactor>
</comment>
<evidence type="ECO:0000256" key="1">
    <source>
        <dbReference type="ARBA" id="ARBA00001947"/>
    </source>
</evidence>
<evidence type="ECO:0000256" key="7">
    <source>
        <dbReference type="ARBA" id="ARBA00022833"/>
    </source>
</evidence>
<name>A0ABM1F3Z5_PRICU</name>
<dbReference type="RefSeq" id="XP_014679166.1">
    <property type="nucleotide sequence ID" value="XM_014823680.1"/>
</dbReference>
<protein>
    <submittedName>
        <fullName evidence="12">Interstitial collagenase-like</fullName>
    </submittedName>
</protein>
<organism evidence="11 12">
    <name type="scientific">Priapulus caudatus</name>
    <name type="common">Priapulid worm</name>
    <dbReference type="NCBI Taxonomy" id="37621"/>
    <lineage>
        <taxon>Eukaryota</taxon>
        <taxon>Metazoa</taxon>
        <taxon>Ecdysozoa</taxon>
        <taxon>Scalidophora</taxon>
        <taxon>Priapulida</taxon>
        <taxon>Priapulimorpha</taxon>
        <taxon>Priapulimorphida</taxon>
        <taxon>Priapulidae</taxon>
        <taxon>Priapulus</taxon>
    </lineage>
</organism>
<keyword evidence="6" id="KW-0378">Hydrolase</keyword>
<reference evidence="12" key="1">
    <citation type="submission" date="2025-08" db="UniProtKB">
        <authorList>
            <consortium name="RefSeq"/>
        </authorList>
    </citation>
    <scope>IDENTIFICATION</scope>
</reference>
<dbReference type="SUPFAM" id="SSF47090">
    <property type="entry name" value="PGBD-like"/>
    <property type="match status" value="1"/>
</dbReference>
<keyword evidence="8" id="KW-0482">Metalloprotease</keyword>
<keyword evidence="7" id="KW-0862">Zinc</keyword>
<evidence type="ECO:0000256" key="8">
    <source>
        <dbReference type="ARBA" id="ARBA00023049"/>
    </source>
</evidence>
<dbReference type="PROSITE" id="PS00546">
    <property type="entry name" value="CYSTEINE_SWITCH"/>
    <property type="match status" value="1"/>
</dbReference>
<evidence type="ECO:0000256" key="4">
    <source>
        <dbReference type="ARBA" id="ARBA00022723"/>
    </source>
</evidence>
<dbReference type="PANTHER" id="PTHR10201">
    <property type="entry name" value="MATRIX METALLOPROTEINASE"/>
    <property type="match status" value="1"/>
</dbReference>
<keyword evidence="9" id="KW-0865">Zymogen</keyword>
<evidence type="ECO:0000256" key="9">
    <source>
        <dbReference type="ARBA" id="ARBA00023145"/>
    </source>
</evidence>
<dbReference type="Proteomes" id="UP000695022">
    <property type="component" value="Unplaced"/>
</dbReference>
<dbReference type="PANTHER" id="PTHR10201:SF291">
    <property type="entry name" value="MATRIX METALLOPROTEINASE 1, ISOFORM C-RELATED"/>
    <property type="match status" value="1"/>
</dbReference>
<dbReference type="InterPro" id="IPR021158">
    <property type="entry name" value="Pept_M10A_Zn_BS"/>
</dbReference>
<evidence type="ECO:0000256" key="2">
    <source>
        <dbReference type="ARBA" id="ARBA00010370"/>
    </source>
</evidence>
<accession>A0ABM1F3Z5</accession>
<keyword evidence="4" id="KW-0479">Metal-binding</keyword>
<dbReference type="Gene3D" id="3.40.390.10">
    <property type="entry name" value="Collagenase (Catalytic Domain)"/>
    <property type="match status" value="1"/>
</dbReference>
<feature type="non-terminal residue" evidence="12">
    <location>
        <position position="96"/>
    </location>
</feature>
<dbReference type="GeneID" id="106819020"/>
<dbReference type="InterPro" id="IPR024079">
    <property type="entry name" value="MetalloPept_cat_dom_sf"/>
</dbReference>
<evidence type="ECO:0000256" key="3">
    <source>
        <dbReference type="ARBA" id="ARBA00022670"/>
    </source>
</evidence>
<sequence length="96" mass="11108">MQSNEVNPRALTTAVTQFQKMSGLRMSGSLNRETVHKMKEPRCGFPDVVPAEERSNAGPGKRRKRYNTTFFHRWWFTCSITWKVENNTSGLSDREV</sequence>
<evidence type="ECO:0000256" key="10">
    <source>
        <dbReference type="SAM" id="MobiDB-lite"/>
    </source>
</evidence>
<evidence type="ECO:0000256" key="6">
    <source>
        <dbReference type="ARBA" id="ARBA00022801"/>
    </source>
</evidence>
<feature type="region of interest" description="Disordered" evidence="10">
    <location>
        <begin position="33"/>
        <end position="63"/>
    </location>
</feature>
<evidence type="ECO:0000313" key="12">
    <source>
        <dbReference type="RefSeq" id="XP_014679166.1"/>
    </source>
</evidence>
<evidence type="ECO:0000313" key="11">
    <source>
        <dbReference type="Proteomes" id="UP000695022"/>
    </source>
</evidence>
<dbReference type="InterPro" id="IPR036365">
    <property type="entry name" value="PGBD-like_sf"/>
</dbReference>
<keyword evidence="11" id="KW-1185">Reference proteome</keyword>
<keyword evidence="3" id="KW-0645">Protease</keyword>
<evidence type="ECO:0000256" key="5">
    <source>
        <dbReference type="ARBA" id="ARBA00022729"/>
    </source>
</evidence>
<comment type="similarity">
    <text evidence="2">Belongs to the peptidase M10A family.</text>
</comment>
<gene>
    <name evidence="12" type="primary">LOC106819020</name>
</gene>
<proteinExistence type="inferred from homology"/>
<feature type="compositionally biased region" description="Basic and acidic residues" evidence="10">
    <location>
        <begin position="33"/>
        <end position="42"/>
    </location>
</feature>
<keyword evidence="5" id="KW-0732">Signal</keyword>